<sequence length="140" mass="14881">MLDAASANANKGDKAEFANIDKLVGQRVRARRTALRMSQTELGEAVGVSFQQIQKYEKGVNRIGASRLSAIAAVLQVPVTHFFEEPRRAGAGVSSLEDPAAVDLIRAFDEIADADVRDRLVELTRSVASALGGARSSGNA</sequence>
<dbReference type="CDD" id="cd00093">
    <property type="entry name" value="HTH_XRE"/>
    <property type="match status" value="1"/>
</dbReference>
<dbReference type="Gene3D" id="1.10.260.40">
    <property type="entry name" value="lambda repressor-like DNA-binding domains"/>
    <property type="match status" value="1"/>
</dbReference>
<evidence type="ECO:0000313" key="2">
    <source>
        <dbReference type="EMBL" id="QZO01185.1"/>
    </source>
</evidence>
<dbReference type="Proteomes" id="UP000825701">
    <property type="component" value="Chromosome"/>
</dbReference>
<dbReference type="KEGG" id="cmet:K6K41_06490"/>
<evidence type="ECO:0000259" key="1">
    <source>
        <dbReference type="PROSITE" id="PS50943"/>
    </source>
</evidence>
<dbReference type="SUPFAM" id="SSF47413">
    <property type="entry name" value="lambda repressor-like DNA-binding domains"/>
    <property type="match status" value="1"/>
</dbReference>
<feature type="domain" description="HTH cro/C1-type" evidence="1">
    <location>
        <begin position="28"/>
        <end position="82"/>
    </location>
</feature>
<dbReference type="EMBL" id="CP081869">
    <property type="protein sequence ID" value="QZO01185.1"/>
    <property type="molecule type" value="Genomic_DNA"/>
</dbReference>
<organism evidence="2 3">
    <name type="scientific">Chenggangzhangella methanolivorans</name>
    <dbReference type="NCBI Taxonomy" id="1437009"/>
    <lineage>
        <taxon>Bacteria</taxon>
        <taxon>Pseudomonadati</taxon>
        <taxon>Pseudomonadota</taxon>
        <taxon>Alphaproteobacteria</taxon>
        <taxon>Hyphomicrobiales</taxon>
        <taxon>Methylopilaceae</taxon>
        <taxon>Chenggangzhangella</taxon>
    </lineage>
</organism>
<dbReference type="GO" id="GO:0003677">
    <property type="term" value="F:DNA binding"/>
    <property type="evidence" value="ECO:0007669"/>
    <property type="project" value="InterPro"/>
</dbReference>
<gene>
    <name evidence="2" type="ORF">K6K41_06490</name>
</gene>
<dbReference type="SMART" id="SM00530">
    <property type="entry name" value="HTH_XRE"/>
    <property type="match status" value="1"/>
</dbReference>
<protein>
    <submittedName>
        <fullName evidence="2">Helix-turn-helix domain-containing protein</fullName>
    </submittedName>
</protein>
<keyword evidence="3" id="KW-1185">Reference proteome</keyword>
<dbReference type="RefSeq" id="WP_261404422.1">
    <property type="nucleotide sequence ID" value="NZ_CP081869.1"/>
</dbReference>
<name>A0A9E6RC80_9HYPH</name>
<dbReference type="InterPro" id="IPR010982">
    <property type="entry name" value="Lambda_DNA-bd_dom_sf"/>
</dbReference>
<dbReference type="Pfam" id="PF01381">
    <property type="entry name" value="HTH_3"/>
    <property type="match status" value="1"/>
</dbReference>
<proteinExistence type="predicted"/>
<dbReference type="InterPro" id="IPR001387">
    <property type="entry name" value="Cro/C1-type_HTH"/>
</dbReference>
<evidence type="ECO:0000313" key="3">
    <source>
        <dbReference type="Proteomes" id="UP000825701"/>
    </source>
</evidence>
<dbReference type="AlphaFoldDB" id="A0A9E6RC80"/>
<dbReference type="PROSITE" id="PS50943">
    <property type="entry name" value="HTH_CROC1"/>
    <property type="match status" value="1"/>
</dbReference>
<reference evidence="2" key="1">
    <citation type="submission" date="2021-08" db="EMBL/GenBank/DDBJ databases">
        <authorList>
            <person name="Zhang H."/>
            <person name="Xu M."/>
            <person name="Yu Z."/>
            <person name="Yang L."/>
            <person name="Cai Y."/>
        </authorList>
    </citation>
    <scope>NUCLEOTIDE SEQUENCE</scope>
    <source>
        <strain evidence="2">CHL1</strain>
    </source>
</reference>
<accession>A0A9E6RC80</accession>